<organism evidence="4 5">
    <name type="scientific">Sanghuangporus baumii</name>
    <name type="common">Phellinus baumii</name>
    <dbReference type="NCBI Taxonomy" id="108892"/>
    <lineage>
        <taxon>Eukaryota</taxon>
        <taxon>Fungi</taxon>
        <taxon>Dikarya</taxon>
        <taxon>Basidiomycota</taxon>
        <taxon>Agaricomycotina</taxon>
        <taxon>Agaricomycetes</taxon>
        <taxon>Hymenochaetales</taxon>
        <taxon>Hymenochaetaceae</taxon>
        <taxon>Sanghuangporus</taxon>
    </lineage>
</organism>
<evidence type="ECO:0000256" key="1">
    <source>
        <dbReference type="SAM" id="MobiDB-lite"/>
    </source>
</evidence>
<dbReference type="InterPro" id="IPR001223">
    <property type="entry name" value="Glyco_hydro18_cat"/>
</dbReference>
<proteinExistence type="predicted"/>
<accession>A0A9Q5HTH2</accession>
<evidence type="ECO:0000313" key="4">
    <source>
        <dbReference type="EMBL" id="OCB85589.1"/>
    </source>
</evidence>
<feature type="compositionally biased region" description="Polar residues" evidence="1">
    <location>
        <begin position="30"/>
        <end position="57"/>
    </location>
</feature>
<feature type="signal peptide" evidence="2">
    <location>
        <begin position="1"/>
        <end position="22"/>
    </location>
</feature>
<dbReference type="OrthoDB" id="3012298at2759"/>
<dbReference type="Gene3D" id="3.20.20.80">
    <property type="entry name" value="Glycosidases"/>
    <property type="match status" value="1"/>
</dbReference>
<feature type="domain" description="GH18" evidence="3">
    <location>
        <begin position="72"/>
        <end position="349"/>
    </location>
</feature>
<dbReference type="EMBL" id="LNZH02000208">
    <property type="protein sequence ID" value="OCB85589.1"/>
    <property type="molecule type" value="Genomic_DNA"/>
</dbReference>
<dbReference type="CDD" id="cd00598">
    <property type="entry name" value="GH18_chitinase-like"/>
    <property type="match status" value="1"/>
</dbReference>
<gene>
    <name evidence="4" type="ORF">A7U60_g7237</name>
</gene>
<dbReference type="Proteomes" id="UP000757232">
    <property type="component" value="Unassembled WGS sequence"/>
</dbReference>
<name>A0A9Q5HTH2_SANBA</name>
<evidence type="ECO:0000256" key="2">
    <source>
        <dbReference type="SAM" id="SignalP"/>
    </source>
</evidence>
<reference evidence="4" key="1">
    <citation type="submission" date="2016-06" db="EMBL/GenBank/DDBJ databases">
        <title>Draft Genome sequence of the fungus Inonotus baumii.</title>
        <authorList>
            <person name="Zhu H."/>
            <person name="Lin W."/>
        </authorList>
    </citation>
    <scope>NUCLEOTIDE SEQUENCE</scope>
    <source>
        <strain evidence="4">821</strain>
    </source>
</reference>
<evidence type="ECO:0000259" key="3">
    <source>
        <dbReference type="PROSITE" id="PS51910"/>
    </source>
</evidence>
<dbReference type="AlphaFoldDB" id="A0A9Q5HTH2"/>
<feature type="compositionally biased region" description="Low complexity" evidence="1">
    <location>
        <begin position="58"/>
        <end position="69"/>
    </location>
</feature>
<protein>
    <submittedName>
        <fullName evidence="4">Glycoside hydrolase</fullName>
    </submittedName>
</protein>
<comment type="caution">
    <text evidence="4">The sequence shown here is derived from an EMBL/GenBank/DDBJ whole genome shotgun (WGS) entry which is preliminary data.</text>
</comment>
<dbReference type="GO" id="GO:0004568">
    <property type="term" value="F:chitinase activity"/>
    <property type="evidence" value="ECO:0007669"/>
    <property type="project" value="TreeGrafter"/>
</dbReference>
<dbReference type="PROSITE" id="PS51910">
    <property type="entry name" value="GH18_2"/>
    <property type="match status" value="1"/>
</dbReference>
<dbReference type="GO" id="GO:0005576">
    <property type="term" value="C:extracellular region"/>
    <property type="evidence" value="ECO:0007669"/>
    <property type="project" value="TreeGrafter"/>
</dbReference>
<sequence>MLWKSLASTAILLSALASLGLAANPSCTCSPKSGESTSSAGAPTGTGNPSQATNNTESSGGSSTSSGSSSDPQFFIYSDKWMSNVLPPLEQVKGYTVFALAFLLSTGPEDQAKGWAQLDKQTRQQLKKTYNEAGIKVIVSAFGGTDAPTSYNKDPAELGITMAQWVIDNDLDGIDVDYEDLNAMDLRDGRAEQWLVTFTKALRSKLPQGKYIVTHAPVAPWFSKTYTSGAYRAVHKEVGDMIDWYNVQFYNQHEYENCETLMFKSTNKYPETSLEEIARSGIPQHKLIVGKPATAADASNGLIDPEDLATCVQQAKDKGWSGGVMVWQYPNAGARWISTVRSKSWPVGS</sequence>
<dbReference type="PANTHER" id="PTHR45708:SF60">
    <property type="entry name" value="III CHITINASE, PUTATIVE (AFU_ORTHOLOGUE AFUA_5G03850)-RELATED"/>
    <property type="match status" value="1"/>
</dbReference>
<keyword evidence="4" id="KW-0378">Hydrolase</keyword>
<dbReference type="SUPFAM" id="SSF51445">
    <property type="entry name" value="(Trans)glycosidases"/>
    <property type="match status" value="1"/>
</dbReference>
<feature type="chain" id="PRO_5040202704" evidence="2">
    <location>
        <begin position="23"/>
        <end position="349"/>
    </location>
</feature>
<keyword evidence="5" id="KW-1185">Reference proteome</keyword>
<dbReference type="InterPro" id="IPR050542">
    <property type="entry name" value="Glycosyl_Hydrlase18_Chitinase"/>
</dbReference>
<dbReference type="PANTHER" id="PTHR45708">
    <property type="entry name" value="ENDOCHITINASE"/>
    <property type="match status" value="1"/>
</dbReference>
<feature type="region of interest" description="Disordered" evidence="1">
    <location>
        <begin position="30"/>
        <end position="69"/>
    </location>
</feature>
<dbReference type="InterPro" id="IPR017853">
    <property type="entry name" value="GH"/>
</dbReference>
<evidence type="ECO:0000313" key="5">
    <source>
        <dbReference type="Proteomes" id="UP000757232"/>
    </source>
</evidence>
<keyword evidence="2" id="KW-0732">Signal</keyword>
<dbReference type="Pfam" id="PF00704">
    <property type="entry name" value="Glyco_hydro_18"/>
    <property type="match status" value="1"/>
</dbReference>
<dbReference type="GO" id="GO:0005975">
    <property type="term" value="P:carbohydrate metabolic process"/>
    <property type="evidence" value="ECO:0007669"/>
    <property type="project" value="InterPro"/>
</dbReference>